<feature type="compositionally biased region" description="Basic residues" evidence="1">
    <location>
        <begin position="20"/>
        <end position="34"/>
    </location>
</feature>
<evidence type="ECO:0000256" key="1">
    <source>
        <dbReference type="SAM" id="MobiDB-lite"/>
    </source>
</evidence>
<organism evidence="2">
    <name type="scientific">Tetraselmis sp. GSL018</name>
    <dbReference type="NCBI Taxonomy" id="582737"/>
    <lineage>
        <taxon>Eukaryota</taxon>
        <taxon>Viridiplantae</taxon>
        <taxon>Chlorophyta</taxon>
        <taxon>core chlorophytes</taxon>
        <taxon>Chlorodendrophyceae</taxon>
        <taxon>Chlorodendrales</taxon>
        <taxon>Chlorodendraceae</taxon>
        <taxon>Tetraselmis</taxon>
    </lineage>
</organism>
<name>A0A061QSK0_9CHLO</name>
<feature type="non-terminal residue" evidence="2">
    <location>
        <position position="1"/>
    </location>
</feature>
<sequence length="86" mass="9195">LPGPPQGAGWAYAPRSPPHSPRKRKGRGKRKRKEKNCICMKGFLGASPFLWHKPGGDALAPSATPEGDVLPGTGLGFTAKQRHVRA</sequence>
<dbReference type="EMBL" id="GBEZ01025658">
    <property type="protein sequence ID" value="JAC61459.1"/>
    <property type="molecule type" value="Transcribed_RNA"/>
</dbReference>
<dbReference type="AlphaFoldDB" id="A0A061QSK0"/>
<reference evidence="2" key="1">
    <citation type="submission" date="2014-05" db="EMBL/GenBank/DDBJ databases">
        <title>The transcriptome of the halophilic microalga Tetraselmis sp. GSL018 isolated from the Great Salt Lake, Utah.</title>
        <authorList>
            <person name="Jinkerson R.E."/>
            <person name="D'Adamo S."/>
            <person name="Posewitz M.C."/>
        </authorList>
    </citation>
    <scope>NUCLEOTIDE SEQUENCE</scope>
    <source>
        <strain evidence="2">GSL018</strain>
    </source>
</reference>
<proteinExistence type="predicted"/>
<evidence type="ECO:0000313" key="2">
    <source>
        <dbReference type="EMBL" id="JAC61459.1"/>
    </source>
</evidence>
<feature type="non-terminal residue" evidence="2">
    <location>
        <position position="86"/>
    </location>
</feature>
<protein>
    <submittedName>
        <fullName evidence="2">Uncharacterized protein</fullName>
    </submittedName>
</protein>
<accession>A0A061QSK0</accession>
<feature type="region of interest" description="Disordered" evidence="1">
    <location>
        <begin position="1"/>
        <end position="34"/>
    </location>
</feature>
<feature type="region of interest" description="Disordered" evidence="1">
    <location>
        <begin position="62"/>
        <end position="86"/>
    </location>
</feature>
<gene>
    <name evidence="2" type="ORF">TSPGSL018_26175</name>
</gene>